<evidence type="ECO:0000313" key="4">
    <source>
        <dbReference type="EMBL" id="CAH3132130.1"/>
    </source>
</evidence>
<keyword evidence="5" id="KW-1185">Reference proteome</keyword>
<dbReference type="Pfam" id="PF13837">
    <property type="entry name" value="Myb_DNA-bind_4"/>
    <property type="match status" value="1"/>
</dbReference>
<protein>
    <recommendedName>
        <fullName evidence="3">Myb/SANT-like DNA-binding domain-containing protein</fullName>
    </recommendedName>
</protein>
<proteinExistence type="predicted"/>
<evidence type="ECO:0000313" key="5">
    <source>
        <dbReference type="Proteomes" id="UP001159405"/>
    </source>
</evidence>
<sequence>MAAATKTSGRKWSEEEVEKLLNLWAEETIQISIDNAKTPKEKTAVYQTLKVQLEQQGVQCELKAILSKIRKLRQKYKEEKNKAKKSGRSRGRKWKFFDKMDSIMGHRANISPPLVLDSSADQNEESVMSESEDEKVSNDGVIDSERHVDEMEGESTPPPQEQGVSTCEHVKPKPPCEKPKSRSLPKKTKLEKSLEVLCDKMVSSSASEMDRFFRMEEERHKREMALQLEQAKIEAERRRQEREHELAVLQLLTRNAYMPTTSMQSSAGPGGYCPSGYEDGSHSSRSFAWSHGIMGGITGVVDQSAPSYSSSESSFTTL</sequence>
<feature type="compositionally biased region" description="Polar residues" evidence="2">
    <location>
        <begin position="119"/>
        <end position="129"/>
    </location>
</feature>
<feature type="domain" description="Myb/SANT-like DNA-binding" evidence="3">
    <location>
        <begin position="10"/>
        <end position="103"/>
    </location>
</feature>
<feature type="region of interest" description="Disordered" evidence="2">
    <location>
        <begin position="110"/>
        <end position="185"/>
    </location>
</feature>
<evidence type="ECO:0000256" key="1">
    <source>
        <dbReference type="SAM" id="Coils"/>
    </source>
</evidence>
<organism evidence="4 5">
    <name type="scientific">Porites lobata</name>
    <dbReference type="NCBI Taxonomy" id="104759"/>
    <lineage>
        <taxon>Eukaryota</taxon>
        <taxon>Metazoa</taxon>
        <taxon>Cnidaria</taxon>
        <taxon>Anthozoa</taxon>
        <taxon>Hexacorallia</taxon>
        <taxon>Scleractinia</taxon>
        <taxon>Fungiina</taxon>
        <taxon>Poritidae</taxon>
        <taxon>Porites</taxon>
    </lineage>
</organism>
<feature type="compositionally biased region" description="Basic and acidic residues" evidence="2">
    <location>
        <begin position="168"/>
        <end position="180"/>
    </location>
</feature>
<feature type="coiled-coil region" evidence="1">
    <location>
        <begin position="214"/>
        <end position="245"/>
    </location>
</feature>
<dbReference type="Proteomes" id="UP001159405">
    <property type="component" value="Unassembled WGS sequence"/>
</dbReference>
<comment type="caution">
    <text evidence="4">The sequence shown here is derived from an EMBL/GenBank/DDBJ whole genome shotgun (WGS) entry which is preliminary data.</text>
</comment>
<dbReference type="InterPro" id="IPR044822">
    <property type="entry name" value="Myb_DNA-bind_4"/>
</dbReference>
<name>A0ABN8P3B7_9CNID</name>
<dbReference type="InterPro" id="IPR044823">
    <property type="entry name" value="ASIL1/2-like"/>
</dbReference>
<evidence type="ECO:0000256" key="2">
    <source>
        <dbReference type="SAM" id="MobiDB-lite"/>
    </source>
</evidence>
<reference evidence="4 5" key="1">
    <citation type="submission" date="2022-05" db="EMBL/GenBank/DDBJ databases">
        <authorList>
            <consortium name="Genoscope - CEA"/>
            <person name="William W."/>
        </authorList>
    </citation>
    <scope>NUCLEOTIDE SEQUENCE [LARGE SCALE GENOMIC DNA]</scope>
</reference>
<dbReference type="Gene3D" id="1.10.10.60">
    <property type="entry name" value="Homeodomain-like"/>
    <property type="match status" value="1"/>
</dbReference>
<accession>A0ABN8P3B7</accession>
<feature type="coiled-coil region" evidence="1">
    <location>
        <begin position="62"/>
        <end position="89"/>
    </location>
</feature>
<dbReference type="PANTHER" id="PTHR31307">
    <property type="entry name" value="TRIHELIX TRANSCRIPTION FACTOR ASIL2"/>
    <property type="match status" value="1"/>
</dbReference>
<keyword evidence="1" id="KW-0175">Coiled coil</keyword>
<gene>
    <name evidence="4" type="ORF">PLOB_00036429</name>
</gene>
<dbReference type="EMBL" id="CALNXK010000050">
    <property type="protein sequence ID" value="CAH3132130.1"/>
    <property type="molecule type" value="Genomic_DNA"/>
</dbReference>
<dbReference type="PANTHER" id="PTHR31307:SF4">
    <property type="entry name" value="TRIHELIX TRANSCRIPTION FACTOR ASIL2"/>
    <property type="match status" value="1"/>
</dbReference>
<evidence type="ECO:0000259" key="3">
    <source>
        <dbReference type="Pfam" id="PF13837"/>
    </source>
</evidence>